<keyword evidence="4" id="KW-1185">Reference proteome</keyword>
<keyword evidence="2" id="KW-0812">Transmembrane</keyword>
<protein>
    <submittedName>
        <fullName evidence="3">Uncharacterized protein</fullName>
    </submittedName>
</protein>
<feature type="region of interest" description="Disordered" evidence="1">
    <location>
        <begin position="43"/>
        <end position="66"/>
    </location>
</feature>
<dbReference type="EMBL" id="CP039291">
    <property type="protein sequence ID" value="QCB92513.1"/>
    <property type="molecule type" value="Genomic_DNA"/>
</dbReference>
<dbReference type="KEGG" id="celz:E5225_02020"/>
<proteinExistence type="predicted"/>
<evidence type="ECO:0000256" key="1">
    <source>
        <dbReference type="SAM" id="MobiDB-lite"/>
    </source>
</evidence>
<keyword evidence="2" id="KW-0472">Membrane</keyword>
<name>A0A4P7SJ34_9CELL</name>
<evidence type="ECO:0000313" key="4">
    <source>
        <dbReference type="Proteomes" id="UP000296469"/>
    </source>
</evidence>
<evidence type="ECO:0000256" key="2">
    <source>
        <dbReference type="SAM" id="Phobius"/>
    </source>
</evidence>
<sequence length="167" mass="18105">MPGGELVEPMAYHGWWPLVGLLLVAVVGGWFWWVLRSTRPPADAPAPAAPAAAEGSAPRHRRGGGDPYAAARGVALDRIATIEGRHGAGELDERGVHLELQFVVREFAAARTGVRTASLTAGLAREDRRVRRLAGLLERYAKPSFAAHSRTSVRTSLAEARRVVTRW</sequence>
<dbReference type="OrthoDB" id="3268584at2"/>
<dbReference type="Proteomes" id="UP000296469">
    <property type="component" value="Chromosome"/>
</dbReference>
<dbReference type="RefSeq" id="WP_135974060.1">
    <property type="nucleotide sequence ID" value="NZ_CP039291.1"/>
</dbReference>
<keyword evidence="2" id="KW-1133">Transmembrane helix</keyword>
<accession>A0A4P7SJ34</accession>
<dbReference type="AlphaFoldDB" id="A0A4P7SJ34"/>
<reference evidence="3 4" key="1">
    <citation type="submission" date="2019-04" db="EMBL/GenBank/DDBJ databases">
        <title>Isolation and identification of Cellulomonas shaoxiangyii sp. Nov. isolated from feces of the Tibetan antelopes (Pantholops hodgsonii) in the Qinghai-Tibet plateau of China.</title>
        <authorList>
            <person name="Tian Z."/>
        </authorList>
    </citation>
    <scope>NUCLEOTIDE SEQUENCE [LARGE SCALE GENOMIC DNA]</scope>
    <source>
        <strain evidence="3 4">Z28</strain>
    </source>
</reference>
<organism evidence="3 4">
    <name type="scientific">Cellulomonas shaoxiangyii</name>
    <dbReference type="NCBI Taxonomy" id="2566013"/>
    <lineage>
        <taxon>Bacteria</taxon>
        <taxon>Bacillati</taxon>
        <taxon>Actinomycetota</taxon>
        <taxon>Actinomycetes</taxon>
        <taxon>Micrococcales</taxon>
        <taxon>Cellulomonadaceae</taxon>
        <taxon>Cellulomonas</taxon>
    </lineage>
</organism>
<evidence type="ECO:0000313" key="3">
    <source>
        <dbReference type="EMBL" id="QCB92513.1"/>
    </source>
</evidence>
<gene>
    <name evidence="3" type="ORF">E5225_02020</name>
</gene>
<feature type="transmembrane region" description="Helical" evidence="2">
    <location>
        <begin position="15"/>
        <end position="35"/>
    </location>
</feature>